<dbReference type="FunFam" id="2.170.130.10:FF:000008">
    <property type="entry name" value="SusC/RagA family TonB-linked outer membrane protein"/>
    <property type="match status" value="1"/>
</dbReference>
<keyword evidence="4 7" id="KW-0812">Transmembrane</keyword>
<keyword evidence="2 7" id="KW-0813">Transport</keyword>
<dbReference type="AlphaFoldDB" id="A0A6J4KAK4"/>
<gene>
    <name evidence="11" type="ORF">AVDCRST_MAG56-5484</name>
</gene>
<reference evidence="11" key="1">
    <citation type="submission" date="2020-02" db="EMBL/GenBank/DDBJ databases">
        <authorList>
            <person name="Meier V. D."/>
        </authorList>
    </citation>
    <scope>NUCLEOTIDE SEQUENCE</scope>
    <source>
        <strain evidence="11">AVDCRST_MAG56</strain>
    </source>
</reference>
<dbReference type="NCBIfam" id="TIGR04056">
    <property type="entry name" value="OMP_RagA_SusC"/>
    <property type="match status" value="1"/>
</dbReference>
<sequence length="1183" mass="127336">MHVKLPNPFLAVAFSLALAAAPQPMQAQILALQGRPATQERSPGQKQSLREALLRLRELHQVDIVFDDKLVTRYAVDAGVVGSELDLEEKLSRLLNTNGLRFKKTKKDVYLILAPRREKRTGVLFSATPQTAAGQTNPLPAGPETTNAPLPEDPLALTLDGRVTAQDGTGVPGASVSLKGTTLGTATDVDGKFSLTVPDGSGTLVISSIGYVTEEIPIGNRTTIDVTLVADIKSLSEVVVVGYGSQQRKDLTGAISSVSAQELKSVPITSVDQALQGRAAGVRVTANTGAPGSAQTVDIRGIGTINSSQPLYVIDGFPVNALSGGPNNNPLATLNPNDIASMEVLKDASATAIYGARGANGVIIITTRRGQSGKPKVTLDAYYGVQSVWRKLDLLNAREYADFANEMQARAKAQFPANNAYNPIPALVDPNNLRADTDWQDEMFRTAPIQNYTLGVSGGSPNSTYNVSLGYFNQDGILLGTGFKRYSLQINSEYKISKKIKFGQSLNVGRAQTTTGTGGSVAMIVAALPTVPVRNSDNLGGFAGPNKEDTQDARNPVAEASLRRNDNTRYRILGTVYGEYEIIDGLTYRLNLGADAILGQQFNFFPKYFAGDLDQSTRSEISETSNVDFSPLIENTLTFQRTFGRHNLTALAGYTQQQFDSRFISGSGRNVPEQGGITVLGAVSSDSKVGGGAFSNTLQSLIGRVNYDFAGKYLVTATIRRDGSSRFNPSNRWGTFPSASVGWRVSEEAFMKGIRAISDLKVRASYGITGNQEFPNYQFIPTLTNVANYVFGGQVVTGVTSKDAFNPNIKWEQTAQTDIGLDLGLFDNRLVLTTDYFIKRTTGMLVQVPLPNSVSFGLGGPFDNSTAIGPFVNNGTVDNRGLEVALTYRKNTGRFTYSFSGNFTTIENKLISLGEGQPRINGVTRTEPGQPIGYFYGWQKEGIFQTPEDVTARNTKPVLDPLTGQQKVDANGAPVFEPYQAGAQPGDVIFRDVDGDGVITDRDRTRIGSPFPKYTYGFTANAGFANFDLSVMLQGIAGVDIYNGMGVFLTGIYRPYNASSRALERWNEGNPTNDMPRAVSGDPNNNARISDRFVEKGDFLRVKNLTLGYSVPTAGLESWSKGALSSVRLYATAQNLLTFTNYSGFDPEKGANGEPSVANTQRGIDGGTFPQARVILVGLQLGF</sequence>
<evidence type="ECO:0000256" key="5">
    <source>
        <dbReference type="ARBA" id="ARBA00023136"/>
    </source>
</evidence>
<dbReference type="GO" id="GO:0009279">
    <property type="term" value="C:cell outer membrane"/>
    <property type="evidence" value="ECO:0007669"/>
    <property type="project" value="UniProtKB-SubCell"/>
</dbReference>
<comment type="similarity">
    <text evidence="7">Belongs to the TonB-dependent receptor family.</text>
</comment>
<keyword evidence="3 7" id="KW-1134">Transmembrane beta strand</keyword>
<dbReference type="EMBL" id="CADCTQ010000446">
    <property type="protein sequence ID" value="CAA9300479.1"/>
    <property type="molecule type" value="Genomic_DNA"/>
</dbReference>
<dbReference type="InterPro" id="IPR036942">
    <property type="entry name" value="Beta-barrel_TonB_sf"/>
</dbReference>
<dbReference type="SUPFAM" id="SSF49464">
    <property type="entry name" value="Carboxypeptidase regulatory domain-like"/>
    <property type="match status" value="1"/>
</dbReference>
<dbReference type="Pfam" id="PF07715">
    <property type="entry name" value="Plug"/>
    <property type="match status" value="1"/>
</dbReference>
<dbReference type="PROSITE" id="PS52016">
    <property type="entry name" value="TONB_DEPENDENT_REC_3"/>
    <property type="match status" value="1"/>
</dbReference>
<accession>A0A6J4KAK4</accession>
<feature type="region of interest" description="Disordered" evidence="8">
    <location>
        <begin position="128"/>
        <end position="149"/>
    </location>
</feature>
<dbReference type="Gene3D" id="2.170.130.10">
    <property type="entry name" value="TonB-dependent receptor, plug domain"/>
    <property type="match status" value="1"/>
</dbReference>
<keyword evidence="6 7" id="KW-0998">Cell outer membrane</keyword>
<dbReference type="InterPro" id="IPR012910">
    <property type="entry name" value="Plug_dom"/>
</dbReference>
<evidence type="ECO:0000256" key="2">
    <source>
        <dbReference type="ARBA" id="ARBA00022448"/>
    </source>
</evidence>
<evidence type="ECO:0000256" key="6">
    <source>
        <dbReference type="ARBA" id="ARBA00023237"/>
    </source>
</evidence>
<feature type="compositionally biased region" description="Polar residues" evidence="8">
    <location>
        <begin position="128"/>
        <end position="148"/>
    </location>
</feature>
<evidence type="ECO:0000313" key="11">
    <source>
        <dbReference type="EMBL" id="CAA9300479.1"/>
    </source>
</evidence>
<feature type="domain" description="TonB-dependent receptor plug" evidence="10">
    <location>
        <begin position="249"/>
        <end position="362"/>
    </location>
</feature>
<dbReference type="Gene3D" id="2.40.170.20">
    <property type="entry name" value="TonB-dependent receptor, beta-barrel domain"/>
    <property type="match status" value="1"/>
</dbReference>
<evidence type="ECO:0000259" key="10">
    <source>
        <dbReference type="Pfam" id="PF07715"/>
    </source>
</evidence>
<evidence type="ECO:0000256" key="1">
    <source>
        <dbReference type="ARBA" id="ARBA00004571"/>
    </source>
</evidence>
<evidence type="ECO:0000256" key="7">
    <source>
        <dbReference type="PROSITE-ProRule" id="PRU01360"/>
    </source>
</evidence>
<feature type="chain" id="PRO_5027016668" evidence="9">
    <location>
        <begin position="28"/>
        <end position="1183"/>
    </location>
</feature>
<evidence type="ECO:0000256" key="9">
    <source>
        <dbReference type="SAM" id="SignalP"/>
    </source>
</evidence>
<keyword evidence="9" id="KW-0732">Signal</keyword>
<keyword evidence="5 7" id="KW-0472">Membrane</keyword>
<organism evidence="11">
    <name type="scientific">uncultured Cytophagales bacterium</name>
    <dbReference type="NCBI Taxonomy" id="158755"/>
    <lineage>
        <taxon>Bacteria</taxon>
        <taxon>Pseudomonadati</taxon>
        <taxon>Bacteroidota</taxon>
        <taxon>Sphingobacteriia</taxon>
        <taxon>Sphingobacteriales</taxon>
        <taxon>environmental samples</taxon>
    </lineage>
</organism>
<dbReference type="NCBIfam" id="TIGR04057">
    <property type="entry name" value="SusC_RagA_signa"/>
    <property type="match status" value="1"/>
</dbReference>
<dbReference type="InterPro" id="IPR023996">
    <property type="entry name" value="TonB-dep_OMP_SusC/RagA"/>
</dbReference>
<evidence type="ECO:0000256" key="8">
    <source>
        <dbReference type="SAM" id="MobiDB-lite"/>
    </source>
</evidence>
<name>A0A6J4KAK4_9SPHI</name>
<dbReference type="SUPFAM" id="SSF56935">
    <property type="entry name" value="Porins"/>
    <property type="match status" value="1"/>
</dbReference>
<dbReference type="Gene3D" id="3.55.50.30">
    <property type="match status" value="1"/>
</dbReference>
<evidence type="ECO:0000256" key="4">
    <source>
        <dbReference type="ARBA" id="ARBA00022692"/>
    </source>
</evidence>
<feature type="signal peptide" evidence="9">
    <location>
        <begin position="1"/>
        <end position="27"/>
    </location>
</feature>
<comment type="subcellular location">
    <subcellularLocation>
        <location evidence="1 7">Cell outer membrane</location>
        <topology evidence="1 7">Multi-pass membrane protein</topology>
    </subcellularLocation>
</comment>
<proteinExistence type="inferred from homology"/>
<dbReference type="InterPro" id="IPR039426">
    <property type="entry name" value="TonB-dep_rcpt-like"/>
</dbReference>
<dbReference type="Gene3D" id="2.60.40.1120">
    <property type="entry name" value="Carboxypeptidase-like, regulatory domain"/>
    <property type="match status" value="1"/>
</dbReference>
<dbReference type="Pfam" id="PF13715">
    <property type="entry name" value="CarbopepD_reg_2"/>
    <property type="match status" value="1"/>
</dbReference>
<dbReference type="InterPro" id="IPR037066">
    <property type="entry name" value="Plug_dom_sf"/>
</dbReference>
<evidence type="ECO:0000256" key="3">
    <source>
        <dbReference type="ARBA" id="ARBA00022452"/>
    </source>
</evidence>
<dbReference type="InterPro" id="IPR023997">
    <property type="entry name" value="TonB-dep_OMP_SusC/RagA_CS"/>
</dbReference>
<dbReference type="InterPro" id="IPR008969">
    <property type="entry name" value="CarboxyPept-like_regulatory"/>
</dbReference>
<protein>
    <submittedName>
        <fullName evidence="11">Outer membrane TonB-dependent transporter, utilization system for glycans and polysaccharides (PUL), SusC family</fullName>
    </submittedName>
</protein>